<comment type="caution">
    <text evidence="3">The sequence shown here is derived from an EMBL/GenBank/DDBJ whole genome shotgun (WGS) entry which is preliminary data.</text>
</comment>
<sequence>AGHSTEAPLVLQIPPRDVGRVIGVSGANVHAIEKASDTRIAVKSPSAEVHVEGKGMAVHKAYAMLAAVVNGAASGDAISPCSCEPAARSCDGGPGSERDPDAAAPLRQQGAARGLRLDPALGLAPGEPAGREALLSCGARFAYVSDSSGAVSEYLFLGRAPGCWAWITWSTDAAGSEFVWDIVGAASLAGLDGIQVLADTSVTSNIDGAT</sequence>
<evidence type="ECO:0000313" key="3">
    <source>
        <dbReference type="EMBL" id="CAK0849102.1"/>
    </source>
</evidence>
<dbReference type="CDD" id="cd00105">
    <property type="entry name" value="KH-I"/>
    <property type="match status" value="1"/>
</dbReference>
<dbReference type="Proteomes" id="UP001189429">
    <property type="component" value="Unassembled WGS sequence"/>
</dbReference>
<evidence type="ECO:0000313" key="4">
    <source>
        <dbReference type="Proteomes" id="UP001189429"/>
    </source>
</evidence>
<dbReference type="InterPro" id="IPR004088">
    <property type="entry name" value="KH_dom_type_1"/>
</dbReference>
<evidence type="ECO:0000259" key="2">
    <source>
        <dbReference type="SMART" id="SM00322"/>
    </source>
</evidence>
<feature type="non-terminal residue" evidence="3">
    <location>
        <position position="210"/>
    </location>
</feature>
<reference evidence="3" key="1">
    <citation type="submission" date="2023-10" db="EMBL/GenBank/DDBJ databases">
        <authorList>
            <person name="Chen Y."/>
            <person name="Shah S."/>
            <person name="Dougan E. K."/>
            <person name="Thang M."/>
            <person name="Chan C."/>
        </authorList>
    </citation>
    <scope>NUCLEOTIDE SEQUENCE [LARGE SCALE GENOMIC DNA]</scope>
</reference>
<dbReference type="Gene3D" id="3.30.1370.10">
    <property type="entry name" value="K Homology domain, type 1"/>
    <property type="match status" value="1"/>
</dbReference>
<dbReference type="Pfam" id="PF00013">
    <property type="entry name" value="KH_1"/>
    <property type="match status" value="1"/>
</dbReference>
<name>A0ABN9TSZ6_9DINO</name>
<dbReference type="PROSITE" id="PS50084">
    <property type="entry name" value="KH_TYPE_1"/>
    <property type="match status" value="1"/>
</dbReference>
<proteinExistence type="predicted"/>
<organism evidence="3 4">
    <name type="scientific">Prorocentrum cordatum</name>
    <dbReference type="NCBI Taxonomy" id="2364126"/>
    <lineage>
        <taxon>Eukaryota</taxon>
        <taxon>Sar</taxon>
        <taxon>Alveolata</taxon>
        <taxon>Dinophyceae</taxon>
        <taxon>Prorocentrales</taxon>
        <taxon>Prorocentraceae</taxon>
        <taxon>Prorocentrum</taxon>
    </lineage>
</organism>
<accession>A0ABN9TSZ6</accession>
<gene>
    <name evidence="3" type="ORF">PCOR1329_LOCUS41871</name>
</gene>
<dbReference type="InterPro" id="IPR004087">
    <property type="entry name" value="KH_dom"/>
</dbReference>
<dbReference type="SUPFAM" id="SSF54791">
    <property type="entry name" value="Eukaryotic type KH-domain (KH-domain type I)"/>
    <property type="match status" value="1"/>
</dbReference>
<protein>
    <recommendedName>
        <fullName evidence="2">K Homology domain-containing protein</fullName>
    </recommendedName>
</protein>
<dbReference type="SMART" id="SM00322">
    <property type="entry name" value="KH"/>
    <property type="match status" value="1"/>
</dbReference>
<dbReference type="InterPro" id="IPR036612">
    <property type="entry name" value="KH_dom_type_1_sf"/>
</dbReference>
<keyword evidence="4" id="KW-1185">Reference proteome</keyword>
<feature type="non-terminal residue" evidence="3">
    <location>
        <position position="1"/>
    </location>
</feature>
<dbReference type="EMBL" id="CAUYUJ010015033">
    <property type="protein sequence ID" value="CAK0849102.1"/>
    <property type="molecule type" value="Genomic_DNA"/>
</dbReference>
<keyword evidence="1" id="KW-0694">RNA-binding</keyword>
<evidence type="ECO:0000256" key="1">
    <source>
        <dbReference type="PROSITE-ProRule" id="PRU00117"/>
    </source>
</evidence>
<feature type="domain" description="K Homology" evidence="2">
    <location>
        <begin position="5"/>
        <end position="70"/>
    </location>
</feature>